<organism evidence="1">
    <name type="scientific">Amphimedon queenslandica</name>
    <name type="common">Sponge</name>
    <dbReference type="NCBI Taxonomy" id="400682"/>
    <lineage>
        <taxon>Eukaryota</taxon>
        <taxon>Metazoa</taxon>
        <taxon>Porifera</taxon>
        <taxon>Demospongiae</taxon>
        <taxon>Heteroscleromorpha</taxon>
        <taxon>Haplosclerida</taxon>
        <taxon>Niphatidae</taxon>
        <taxon>Amphimedon</taxon>
    </lineage>
</organism>
<name>A0A1X7THF5_AMPQE</name>
<sequence length="60" mass="6745">TCSMAESFDSKDLVSTKLQEKDIPGASLNGRDHSLKVPELKRWLICRWASTKVNKPDLIS</sequence>
<reference evidence="1" key="1">
    <citation type="submission" date="2017-05" db="UniProtKB">
        <authorList>
            <consortium name="EnsemblMetazoa"/>
        </authorList>
    </citation>
    <scope>IDENTIFICATION</scope>
</reference>
<evidence type="ECO:0000313" key="1">
    <source>
        <dbReference type="EnsemblMetazoa" id="Aqu2.1.14065_001"/>
    </source>
</evidence>
<protein>
    <submittedName>
        <fullName evidence="1">Uncharacterized protein</fullName>
    </submittedName>
</protein>
<proteinExistence type="predicted"/>
<dbReference type="EnsemblMetazoa" id="Aqu2.1.14065_001">
    <property type="protein sequence ID" value="Aqu2.1.14065_001"/>
    <property type="gene ID" value="Aqu2.1.14065"/>
</dbReference>
<dbReference type="InParanoid" id="A0A1X7THF5"/>
<dbReference type="AlphaFoldDB" id="A0A1X7THF5"/>
<accession>A0A1X7THF5</accession>